<dbReference type="RefSeq" id="XP_006020218.2">
    <property type="nucleotide sequence ID" value="XM_006020156.3"/>
</dbReference>
<feature type="coiled-coil region" evidence="1">
    <location>
        <begin position="405"/>
        <end position="475"/>
    </location>
</feature>
<feature type="coiled-coil region" evidence="1">
    <location>
        <begin position="693"/>
        <end position="769"/>
    </location>
</feature>
<name>A0A1U7RHM4_ALLSI</name>
<feature type="coiled-coil region" evidence="1">
    <location>
        <begin position="591"/>
        <end position="631"/>
    </location>
</feature>
<dbReference type="Proteomes" id="UP000189705">
    <property type="component" value="Unplaced"/>
</dbReference>
<dbReference type="PANTHER" id="PTHR22028">
    <property type="entry name" value="SFI1 SPINDLE BODY DOMAIN-CONTAINING PROTEIN-RELATED"/>
    <property type="match status" value="1"/>
</dbReference>
<dbReference type="KEGG" id="asn:102369115"/>
<dbReference type="InterPro" id="IPR052270">
    <property type="entry name" value="CACF_protein"/>
</dbReference>
<feature type="region of interest" description="Disordered" evidence="2">
    <location>
        <begin position="307"/>
        <end position="342"/>
    </location>
</feature>
<keyword evidence="1" id="KW-0175">Coiled coil</keyword>
<evidence type="ECO:0000313" key="3">
    <source>
        <dbReference type="Proteomes" id="UP000189705"/>
    </source>
</evidence>
<accession>A0A1U7RHM4</accession>
<gene>
    <name evidence="4" type="primary">CCDC191</name>
</gene>
<protein>
    <submittedName>
        <fullName evidence="4">Coiled-coil domain-containing protein 191 isoform X1</fullName>
    </submittedName>
</protein>
<dbReference type="eggNOG" id="ENOG502QS57">
    <property type="taxonomic scope" value="Eukaryota"/>
</dbReference>
<feature type="region of interest" description="Disordered" evidence="2">
    <location>
        <begin position="648"/>
        <end position="684"/>
    </location>
</feature>
<feature type="compositionally biased region" description="Basic and acidic residues" evidence="2">
    <location>
        <begin position="497"/>
        <end position="509"/>
    </location>
</feature>
<reference evidence="4" key="1">
    <citation type="submission" date="2025-08" db="UniProtKB">
        <authorList>
            <consortium name="RefSeq"/>
        </authorList>
    </citation>
    <scope>IDENTIFICATION</scope>
</reference>
<organism evidence="3 4">
    <name type="scientific">Alligator sinensis</name>
    <name type="common">Chinese alligator</name>
    <dbReference type="NCBI Taxonomy" id="38654"/>
    <lineage>
        <taxon>Eukaryota</taxon>
        <taxon>Metazoa</taxon>
        <taxon>Chordata</taxon>
        <taxon>Craniata</taxon>
        <taxon>Vertebrata</taxon>
        <taxon>Euteleostomi</taxon>
        <taxon>Archelosauria</taxon>
        <taxon>Archosauria</taxon>
        <taxon>Crocodylia</taxon>
        <taxon>Alligatoridae</taxon>
        <taxon>Alligatorinae</taxon>
        <taxon>Alligator</taxon>
    </lineage>
</organism>
<feature type="region of interest" description="Disordered" evidence="2">
    <location>
        <begin position="484"/>
        <end position="514"/>
    </location>
</feature>
<evidence type="ECO:0000256" key="2">
    <source>
        <dbReference type="SAM" id="MobiDB-lite"/>
    </source>
</evidence>
<proteinExistence type="predicted"/>
<evidence type="ECO:0000313" key="4">
    <source>
        <dbReference type="RefSeq" id="XP_006020218.2"/>
    </source>
</evidence>
<dbReference type="AlphaFoldDB" id="A0A1U7RHM4"/>
<evidence type="ECO:0000256" key="1">
    <source>
        <dbReference type="SAM" id="Coils"/>
    </source>
</evidence>
<dbReference type="GeneID" id="102369115"/>
<dbReference type="InParanoid" id="A0A1U7RHM4"/>
<sequence>MVKPPQAGGAVHRGPRSPRSPSCRGATRRGTRLPGIPRGGESHPPPAMAFSGLYRWQRLGAAARPKPKFNSDSVEYWIKRVEQASEFAVSEAFSLNKSAYRKGLHGPVLDLETTEQLQDHDEAYAEAQELLNDWMNSKLRLELASDIEEVVGESAGDSNPSKAPLVGFMKYERFDDLCGYLEQELESTTVQDFLHHLLQSEMVDHGILKDLRIEDLKEKQKPRDPRVTMELRHKQVKENRIKRQKELELQRQEKALKKLALSEAKQLVQEENRRKDLKARKEEEEIQREMVKLRKEMAEKRHIMGEAQGMERQRQKSVKTQKPMVAEQTPTPLDQEEEQGKEKQRKVKEWLTRIHIQNQRCLQQHFSAWFKLVLEHRIKMGKARALADWKCQLKALRAWRDYTWAQKLEQETRKLETHLRDQNRKKQSASEYNRRRVLHCCFVEWQRWSQAEAEKRELQWRKEETRKRMEHLLEAVLLGKIGPDGSSHVSRAGARKMTQDQPKRQKKVTETPLQEAPMTSVEPCCWEASRTLHLHLCQKLKHPRPIAFQHTALDVPGQGEPSSQTVPPTQWSAAPGHKMASAVRGRFEHRHAFQQQLIEEQKRQLQEQRELILELQEEQRLRRAKEEAEQATVVTRALNNLIPKAGEEKLKQSSCKNMAPLSSPVPWEPESPKPAAAQNKRNQSRLVLAHPILKAMEERAVQRAERRRKLEEAKRKREEEKLAQLKAEEEERQRKEAAEKEAQLEKRREEKRQQKLKELEKQRRLEREQQLHTQARTHYEKVLLRKLGLDPWKRLRKQAQENIVVAQRHHCLGLQRKCLLAWLQHTQEILAGKMARAEEFCSCMLLRRGFRSWLKYKDSLSTLEEKASKFHAASLKKLFFWAWFDLVNEEKTAFWEKQKIAAEHNNRRMTLTMFHAWRQYPALMKEEREKEARREQLRRRVAEILPDFCT</sequence>
<feature type="region of interest" description="Disordered" evidence="2">
    <location>
        <begin position="1"/>
        <end position="47"/>
    </location>
</feature>
<dbReference type="PANTHER" id="PTHR22028:SF5">
    <property type="entry name" value="COILED-COIL DOMAIN-CONTAINING PROTEIN 191"/>
    <property type="match status" value="1"/>
</dbReference>
<feature type="coiled-coil region" evidence="1">
    <location>
        <begin position="242"/>
        <end position="303"/>
    </location>
</feature>
<keyword evidence="3" id="KW-1185">Reference proteome</keyword>
<dbReference type="CTD" id="57577"/>